<reference evidence="2" key="1">
    <citation type="submission" date="2014-09" db="EMBL/GenBank/DDBJ databases">
        <authorList>
            <person name="Magalhaes I.L.F."/>
            <person name="Oliveira U."/>
            <person name="Santos F.R."/>
            <person name="Vidigal T.H.D.A."/>
            <person name="Brescovit A.D."/>
            <person name="Santos A.J."/>
        </authorList>
    </citation>
    <scope>NUCLEOTIDE SEQUENCE</scope>
    <source>
        <tissue evidence="2">Shoot tissue taken approximately 20 cm above the soil surface</tissue>
    </source>
</reference>
<feature type="region of interest" description="Disordered" evidence="1">
    <location>
        <begin position="31"/>
        <end position="60"/>
    </location>
</feature>
<reference evidence="2" key="2">
    <citation type="journal article" date="2015" name="Data Brief">
        <title>Shoot transcriptome of the giant reed, Arundo donax.</title>
        <authorList>
            <person name="Barrero R.A."/>
            <person name="Guerrero F.D."/>
            <person name="Moolhuijzen P."/>
            <person name="Goolsby J.A."/>
            <person name="Tidwell J."/>
            <person name="Bellgard S.E."/>
            <person name="Bellgard M.I."/>
        </authorList>
    </citation>
    <scope>NUCLEOTIDE SEQUENCE</scope>
    <source>
        <tissue evidence="2">Shoot tissue taken approximately 20 cm above the soil surface</tissue>
    </source>
</reference>
<dbReference type="PANTHER" id="PTHR47076:SF1">
    <property type="entry name" value="NHL DOMAIN PROTEIN"/>
    <property type="match status" value="1"/>
</dbReference>
<dbReference type="EMBL" id="GBRH01207029">
    <property type="protein sequence ID" value="JAD90866.1"/>
    <property type="molecule type" value="Transcribed_RNA"/>
</dbReference>
<accession>A0A0A9DST2</accession>
<proteinExistence type="predicted"/>
<organism evidence="2">
    <name type="scientific">Arundo donax</name>
    <name type="common">Giant reed</name>
    <name type="synonym">Donax arundinaceus</name>
    <dbReference type="NCBI Taxonomy" id="35708"/>
    <lineage>
        <taxon>Eukaryota</taxon>
        <taxon>Viridiplantae</taxon>
        <taxon>Streptophyta</taxon>
        <taxon>Embryophyta</taxon>
        <taxon>Tracheophyta</taxon>
        <taxon>Spermatophyta</taxon>
        <taxon>Magnoliopsida</taxon>
        <taxon>Liliopsida</taxon>
        <taxon>Poales</taxon>
        <taxon>Poaceae</taxon>
        <taxon>PACMAD clade</taxon>
        <taxon>Arundinoideae</taxon>
        <taxon>Arundineae</taxon>
        <taxon>Arundo</taxon>
    </lineage>
</organism>
<dbReference type="PANTHER" id="PTHR47076">
    <property type="entry name" value="NHL DOMAIN PROTEIN"/>
    <property type="match status" value="1"/>
</dbReference>
<feature type="region of interest" description="Disordered" evidence="1">
    <location>
        <begin position="219"/>
        <end position="246"/>
    </location>
</feature>
<feature type="compositionally biased region" description="Pro residues" evidence="1">
    <location>
        <begin position="231"/>
        <end position="246"/>
    </location>
</feature>
<dbReference type="AlphaFoldDB" id="A0A0A9DST2"/>
<sequence>MSDERASRGNGGAGAAVMLIGCALTHPGKWDAGTASPIESTRLSPPRRASPHTTPPPQVNAMDAGGVVSSAAACGLDDADSAFFSRRGHRCCGCFWAPPWPSSSSSSLSPHARRAAAADEEWWHGVGEGGGGGAARRRWWRRGVDALMKVREWSELVAGPRWKTFIRRFRRSPRHGGGTGGGGKLNYDPLSYALNFDEGHGTSPEGDYAGRRDFSSRFVAPPLFHPHHHPQPPPHSPRPPPAAARG</sequence>
<protein>
    <submittedName>
        <fullName evidence="2">Uncharacterized protein</fullName>
    </submittedName>
</protein>
<dbReference type="PROSITE" id="PS51257">
    <property type="entry name" value="PROKAR_LIPOPROTEIN"/>
    <property type="match status" value="1"/>
</dbReference>
<evidence type="ECO:0000256" key="1">
    <source>
        <dbReference type="SAM" id="MobiDB-lite"/>
    </source>
</evidence>
<evidence type="ECO:0000313" key="2">
    <source>
        <dbReference type="EMBL" id="JAD90866.1"/>
    </source>
</evidence>
<name>A0A0A9DST2_ARUDO</name>